<dbReference type="Pfam" id="PF24346">
    <property type="entry name" value="DUF7507"/>
    <property type="match status" value="1"/>
</dbReference>
<dbReference type="Proteomes" id="UP001236657">
    <property type="component" value="Chromosome"/>
</dbReference>
<dbReference type="InterPro" id="IPR055354">
    <property type="entry name" value="DUF7507"/>
</dbReference>
<feature type="domain" description="SD-repeat containing protein B" evidence="6">
    <location>
        <begin position="1380"/>
        <end position="1488"/>
    </location>
</feature>
<evidence type="ECO:0000256" key="5">
    <source>
        <dbReference type="SAM" id="Phobius"/>
    </source>
</evidence>
<feature type="domain" description="SD-repeat containing protein B" evidence="6">
    <location>
        <begin position="2285"/>
        <end position="2393"/>
    </location>
</feature>
<evidence type="ECO:0000256" key="3">
    <source>
        <dbReference type="ARBA" id="ARBA00022729"/>
    </source>
</evidence>
<feature type="domain" description="SD-repeat containing protein B" evidence="6">
    <location>
        <begin position="2513"/>
        <end position="2588"/>
    </location>
</feature>
<dbReference type="PANTHER" id="PTHR23303:SF15">
    <property type="entry name" value="COLOSSIN-A"/>
    <property type="match status" value="1"/>
</dbReference>
<keyword evidence="5" id="KW-0472">Membrane</keyword>
<feature type="domain" description="SD-repeat containing protein B" evidence="6">
    <location>
        <begin position="1265"/>
        <end position="1376"/>
    </location>
</feature>
<evidence type="ECO:0000259" key="8">
    <source>
        <dbReference type="Pfam" id="PF24346"/>
    </source>
</evidence>
<feature type="domain" description="SD-repeat containing protein B" evidence="6">
    <location>
        <begin position="2055"/>
        <end position="2163"/>
    </location>
</feature>
<evidence type="ECO:0000259" key="6">
    <source>
        <dbReference type="Pfam" id="PF17210"/>
    </source>
</evidence>
<feature type="domain" description="SD-repeat containing protein B" evidence="6">
    <location>
        <begin position="2845"/>
        <end position="2939"/>
    </location>
</feature>
<feature type="domain" description="SD-repeat containing protein B" evidence="6">
    <location>
        <begin position="703"/>
        <end position="781"/>
    </location>
</feature>
<feature type="domain" description="SD-repeat containing protein B" evidence="6">
    <location>
        <begin position="1936"/>
        <end position="2050"/>
    </location>
</feature>
<evidence type="ECO:0000313" key="9">
    <source>
        <dbReference type="EMBL" id="WML89898.1"/>
    </source>
</evidence>
<feature type="domain" description="IPTL-CTERM protein sorting" evidence="7">
    <location>
        <begin position="4087"/>
        <end position="4111"/>
    </location>
</feature>
<feature type="region of interest" description="Disordered" evidence="4">
    <location>
        <begin position="2457"/>
        <end position="2477"/>
    </location>
</feature>
<feature type="domain" description="SD-repeat containing protein B" evidence="6">
    <location>
        <begin position="353"/>
        <end position="464"/>
    </location>
</feature>
<proteinExistence type="predicted"/>
<dbReference type="Pfam" id="PF18203">
    <property type="entry name" value="IPTL-CTERM"/>
    <property type="match status" value="1"/>
</dbReference>
<feature type="domain" description="SD-repeat containing protein B" evidence="6">
    <location>
        <begin position="3426"/>
        <end position="3506"/>
    </location>
</feature>
<keyword evidence="10" id="KW-1185">Reference proteome</keyword>
<feature type="domain" description="SD-repeat containing protein B" evidence="6">
    <location>
        <begin position="1830"/>
        <end position="1917"/>
    </location>
</feature>
<evidence type="ECO:0000256" key="1">
    <source>
        <dbReference type="ARBA" id="ARBA00004613"/>
    </source>
</evidence>
<feature type="domain" description="SD-repeat containing protein B" evidence="6">
    <location>
        <begin position="235"/>
        <end position="348"/>
    </location>
</feature>
<reference evidence="9 10" key="1">
    <citation type="submission" date="2023-08" db="EMBL/GenBank/DDBJ databases">
        <title>New molecular markers tilS and rpoB for phylogenetic and monitoring studies of the genus Thiothrix biodiversity.</title>
        <authorList>
            <person name="Ravin N.V."/>
            <person name="Smolyakov D."/>
            <person name="Markov N.D."/>
            <person name="Beletsky A.V."/>
            <person name="Mardanov A.V."/>
            <person name="Rudenko T.S."/>
            <person name="Grabovich M.Y."/>
        </authorList>
    </citation>
    <scope>NUCLEOTIDE SEQUENCE [LARGE SCALE GENOMIC DNA]</scope>
    <source>
        <strain evidence="9 10">MK1</strain>
    </source>
</reference>
<feature type="region of interest" description="Disordered" evidence="4">
    <location>
        <begin position="4061"/>
        <end position="4081"/>
    </location>
</feature>
<feature type="domain" description="SD-repeat containing protein B" evidence="6">
    <location>
        <begin position="1153"/>
        <end position="1260"/>
    </location>
</feature>
<name>A0ABY9MMY1_9GAMM</name>
<feature type="domain" description="SD-repeat containing protein B" evidence="6">
    <location>
        <begin position="579"/>
        <end position="696"/>
    </location>
</feature>
<accession>A0ABY9MMY1</accession>
<dbReference type="InterPro" id="IPR026442">
    <property type="entry name" value="IPTL_CTERM"/>
</dbReference>
<feature type="transmembrane region" description="Helical" evidence="5">
    <location>
        <begin position="4093"/>
        <end position="4109"/>
    </location>
</feature>
<feature type="domain" description="SD-repeat containing protein B" evidence="6">
    <location>
        <begin position="2961"/>
        <end position="3078"/>
    </location>
</feature>
<dbReference type="InterPro" id="IPR033764">
    <property type="entry name" value="Sdr_B"/>
</dbReference>
<feature type="domain" description="SD-repeat containing protein B" evidence="6">
    <location>
        <begin position="2617"/>
        <end position="2693"/>
    </location>
</feature>
<protein>
    <submittedName>
        <fullName evidence="9">IPTL-CTERM sorting domain-containing protein</fullName>
    </submittedName>
</protein>
<dbReference type="EMBL" id="CP133218">
    <property type="protein sequence ID" value="WML89898.1"/>
    <property type="molecule type" value="Genomic_DNA"/>
</dbReference>
<dbReference type="InterPro" id="IPR051417">
    <property type="entry name" value="SDr/BOS_complex"/>
</dbReference>
<dbReference type="SUPFAM" id="SSF117074">
    <property type="entry name" value="Hypothetical protein PA1324"/>
    <property type="match status" value="33"/>
</dbReference>
<keyword evidence="5" id="KW-0812">Transmembrane</keyword>
<dbReference type="Pfam" id="PF17210">
    <property type="entry name" value="SdrD_B"/>
    <property type="match status" value="33"/>
</dbReference>
<keyword evidence="3" id="KW-0732">Signal</keyword>
<dbReference type="NCBIfam" id="TIGR04174">
    <property type="entry name" value="IPTL_CTERM"/>
    <property type="match status" value="1"/>
</dbReference>
<feature type="domain" description="SD-repeat containing protein B" evidence="6">
    <location>
        <begin position="468"/>
        <end position="576"/>
    </location>
</feature>
<evidence type="ECO:0000256" key="2">
    <source>
        <dbReference type="ARBA" id="ARBA00022525"/>
    </source>
</evidence>
<feature type="domain" description="DUF7507" evidence="8">
    <location>
        <begin position="3812"/>
        <end position="3891"/>
    </location>
</feature>
<feature type="domain" description="SD-repeat containing protein B" evidence="6">
    <location>
        <begin position="3543"/>
        <end position="3627"/>
    </location>
</feature>
<dbReference type="InterPro" id="IPR013783">
    <property type="entry name" value="Ig-like_fold"/>
</dbReference>
<feature type="domain" description="SD-repeat containing protein B" evidence="6">
    <location>
        <begin position="118"/>
        <end position="231"/>
    </location>
</feature>
<feature type="domain" description="SD-repeat containing protein B" evidence="6">
    <location>
        <begin position="14"/>
        <end position="94"/>
    </location>
</feature>
<feature type="domain" description="SD-repeat containing protein B" evidence="6">
    <location>
        <begin position="3312"/>
        <end position="3420"/>
    </location>
</feature>
<feature type="domain" description="SD-repeat containing protein B" evidence="6">
    <location>
        <begin position="1726"/>
        <end position="1804"/>
    </location>
</feature>
<feature type="domain" description="SD-repeat containing protein B" evidence="6">
    <location>
        <begin position="1034"/>
        <end position="1148"/>
    </location>
</feature>
<gene>
    <name evidence="9" type="ORF">RCF98_13075</name>
</gene>
<feature type="domain" description="SD-repeat containing protein B" evidence="6">
    <location>
        <begin position="2400"/>
        <end position="2497"/>
    </location>
</feature>
<dbReference type="PANTHER" id="PTHR23303">
    <property type="entry name" value="CARBOXYPEPTIDASE REGULATORY REGION-CONTAINING"/>
    <property type="match status" value="1"/>
</dbReference>
<evidence type="ECO:0000256" key="4">
    <source>
        <dbReference type="SAM" id="MobiDB-lite"/>
    </source>
</evidence>
<feature type="domain" description="SD-repeat containing protein B" evidence="6">
    <location>
        <begin position="3082"/>
        <end position="3195"/>
    </location>
</feature>
<keyword evidence="2" id="KW-0964">Secreted</keyword>
<sequence>MNNQDVDAGLFRAASIGDRVWLDANGDGKQDVTETSNLANVTILLKDSAGNTLKTTQTDANGAYLFSGLMPGVYKVDIDTADTDLVGYTLTTNNDPHSVTLAEGQAYADADFGFVNFASVGDFVWDDLNGNGIQDGDELGIAGVTVRLLDKTGATVMGTTSTDANGKYLFSNLTPGQYVLEFAKPEAYAGFVSASKGTDTAKDSDANVTTGRTAVFTLAGGTNLRDQDAGLYKAASLGDLLWFDANGNGTQDASETGVAGASVTLTGSRGDGVAIAAGNQVTDIAGNYRFDNLYPGNYTVTFSLPAGMSFTSQNQGADDAKDSDVASDGVVSATLKSGDNNLTLDAGVLPASVTGRIWIDNNTPNATDDGVEDGVVGVTINLIDTKTGDVVATTTTGADGLYNFVGVLPGSYQVQVLEPANMGFVKQNQGSDDTKDSDVNVADGKSHAFTVASGDAVKDVDAGIEPGALGDHVWLDSNGNKLQDSGEPGVANVVVNVLDGSGAIVATQTTDATGFYNFAAVLPGNYTVQFVPPTGMTLVTANQGTDDTIDSDPGVDGKIALTVVSGVGNQTVDAGIVPAKLGDFVWLDQDGDGTQGASEPAVMGVTINLLDKDGKPVLDAGGNAVTAVTDTTGKYEFTVLPGEYRVGFVLPTGAAFTKLDQGGNDAADSDADLTTGLTSALTLVSGDVKMTQDAGLAVSTVSGYVLEDSNANGAQDLGEPGIAGVSIMLSGADVFGNPVTATTTTNVDGFYNFSVPPGTYTLSETNPADYTSSASRAGSVSGAVVVDVDAVTTPAPSGVVSKHNDFLDYRLGSIAGQVRDDVNYNGVLVDTEKGIAGITITLFTDPNGDGDPADGVSVATVTTNSLGNYLFSDLKPANYVVVETDFAEWQSTADSQGANDGRVPVVLASAQNSTGNDFLDAKQKGGLSGIVWTDSNTDGVHDTGENPIPGATVIVLDASGSVVATLTTDTDGAYEANSLPPGTYTVKVDPASLPVGMQQTADPDAVNDHQTTVTIMPGVSTTGLDFGYVGSVILGDRVWHDLNANGVQDAAEPGVAGVLVTLFRDKNGDGIPTADEQLKTVVTGDNGAYQFSELLPLDYLVTFSQPAGYLRSLDNQGGDDSLDSDADANGLVAVSLKTGSNLTVDAGFYHLGSLGDYVWLDANSNGIQDGSEPLLAGVDVQLLDSAGALLTTTLTDANGHYVFKDLPPATYTVKFVAPTGMAFTSADQGDDALDSDADSNGLAVITLTSGADMHTVDAGVQPASVSGRIWIDNNTPNALDDGVEGGVVGVTINLVDTKTGNVVATTTTGADGLYGFTGVLPGSYQVQVLEPANMGFVKQDQGGDDTKDSDVNVTDGKSHTFVLASGDAVKHVDAGIEPGALGDRVWLDSNGNKLQDSGEPGVANVTVNLLDGSGAVIATQTTDASGFYNFAAVLPGNYTVQFVAPAGMTLVTANQGSDDTIDSDPAADGNVAVTVVSGVGNQTVDAGIVPAKLGNYVWQDLNGDGKQDATELAVAGVTVKLLDKDGKPIADLGGNAMTTKTDKDGKYQFIVLPGEYRVGFELPEGVKATTVDQGADDAADSDADPATLMTSVVTLASGAEDITLDLGLAPAKLTGYVIEDLNADGKLDVGESSLAGVIITLSGTDSFGAPVTATTTTDKDGLYSFTVPAGTYTLKETNPSDYFSSGSQPGTAAGAAGVNADELTTPAVSGTTTEHHDFLDYRLGSIAGQVRDDANDNATLTDEEAGIPGVTVTLLLDDVEVAKTATDSEGKYLFSNLKPGNYVVVETDLSLWDSTADTQADNDNRVPVVLASAQHSTGNDFLDTKQQGSLSGVVWTDTNSDGVHDAGEPVLAGINVTVLDNSGNVVATLTTDAQGAYLATGLKPGTYTLKVDAASLPVGSQQTGDPDGVKDHQSSATVLPAKETNGVDFGYVTLVSLGDKAWHDLNANGLQDADEPGLAGVMVALYRDTNGNGLPDADEQVKAMLTDSKGAYLFSNLLPVDYLVTFSQPDGYQRSPVKQGSDAALDSDADGNGLVAVRLSSNLNTVDAGFYKLGSIGDYVWLDANTNGMQDANEPAITDMTVQLLDKAGLLVATATTDAAGMYQFKGLVPADYSIKFIAPEGIVFTQADHITDDSLDSDADSTGLVAVMLASGQVITSVDAGILPAAISGRIWVDRNGNGLDDSATTLEPGVPGVRVNLLDAKTGEVVATTTTSAEGQYSFTGILPGEYLIETVQPANMAFVTPNQGDDDTLDSDVQVADGRSAVFVLHSADSVAHVDAGIQPGELGDHVWLDQNNNGLQDAGEAGVGGLTVNLLDSSGKTVTTQLTDATGFYNFTGVLPGNYTVQFVLPEKAQFTSTNQGADDELDSDVDAVGKVAVTVVSNVGNQTVDAGIQPALISGTVLNDDNANGAQNDADKPVAGVVVTLTGTDLFGNPVTLATTTDTQGQYSFAVPPGTYSIKETNPADRVSTGSEAGTQGSTVVDADEISVVMTSGQVSAQNDFLDYLPARLNGQVRNDLNGNGDLLDAEDGIPGVTVSLWLDDVQVATTTTDANGYYVFENLKPGTYRVKEADLETWVSTADVEGANNNQIAVTLQSGDDKTALNFFDAKPVTVSGQVRLDENRNGDLAEDETGLPGVTLTLFTDPNGDGNPADGKPVQIVQTDAQGNYTFVDVLPGQYVIVETDPSSYQSMADVDSLNDNQITLTVFSAIPNTGSDFLDASALGSLGDVVWLDQNNDSLQDGTEPPVVGVPVVLSGTDSEGKPVSLTTMTDAAGKYLFDKLMPGVYTLEYQLPLGMRLTLPNQGGNEGLDSDPDIVERTVTVTLTAGEHNLDVDAGVRPASVNGSLWQDTNGDGKHNNGEPALPGVTVTLLSDPNGDGDSSDGVPVGTTVTNPEGAYNFAGMMPDHYVIVVTPPADYLPVPANQGGDDTTDSDIQPNLGLPVNLESGDTFHMDGGFYQLGSFGDRIWLDLNGNGQQDANEPGVRDVPLVLLDAAGKPVMNLLNSSQPYRLVSDVNGEYRFSNLLPGQYQVQLEGLDGFVLTQTDAGTDDALDSDSNANGRMAATVLSGTHNPDVDAGVLPASLTGRVWIDHNSSNSLDDGMYAEPGAVGIVVNLLDKDGKRVATTTTGTDGLYSFSGVLPGQYQVEIITPDNMTLTAANVGDDDTLDSDADPATGRTELFTMTSSMAVKDIDAGILAGVLGDHVWVDLNENGLQDAGEPGVTGVAVKLIGSNGKDVATTMTDATGFYVFRDVVPGTYTVQFMLADTLKLTVQNQGDDDAIDSDADPVTGKATVLVGSGELGNQTVDAGILPAKLGDYVWLDANRNGVQDADEKPLEKVIVLLLDAQGEHVATTQTDKDGKYLFTVPAGQYSVQVVSLDSSFTAANQGKDAALDSDVDVTGASPLMTLASGSVATGLDVGILPASLSGKVVNDAWANGTLETTDGGIANVTVTISGTDSFGNPLTMVTTTEANGRYQFILPPGTYTVTEGQPEGYVSTGSMAGSNAGTVISHDEVSVVLGSHDQVEGVNFLDYDPASYVVLSGTVLDDHNHNAQADAAEAGLPGVSVILFTDPNGDGDPADGAAVQTVLTDSSGHFTFDGVPAGQYVVVEKDPPNYESMADNGGENDNRVPVTLVSGQVATKPLFLDAEPQGSISGYVLLDSDKNGSLQDADNGLEGVNVMLFTDPNGDGNPDDGERMDAVLTDATGHYVFVNVVTGNWVVVAVDKPGYVSTADVVSDNDNRIPVVVAAVNGATQCRLPDATASCTGLNFLDAQLDSRVQLLKTAYQDHDGGAKCGTDAAKPELTLVDLDKNKRENVTYCFEVTNTGDNWLTQVAVVDETLSLTADKLTPVGTVPAILAPQSKDANARIRYYYEDEITAGIVNKASVTARPVLEDGTLLDGVLDATSNSSVNVRFVFDPPTAIKTVTSSGDEVMLWQMVWINSSSDNVAGVEIYDGVPEGTHYAAMQAGANVSPDGVYCEARGASTTAVCRYEAPSQDFPRGRVFWSGTIGADIGNSTEQSAVNEVVIRFYSALDKVGEQQTITNQAHSSWDLNGDGKPEYADILTDNGKTDASGDSTSISLGSPSQIPTLGEWALWLLSFLMVLVAFGYRRKGGGYR</sequence>
<dbReference type="Gene3D" id="2.60.40.10">
    <property type="entry name" value="Immunoglobulins"/>
    <property type="match status" value="33"/>
</dbReference>
<feature type="domain" description="SD-repeat containing protein B" evidence="6">
    <location>
        <begin position="1613"/>
        <end position="1694"/>
    </location>
</feature>
<keyword evidence="5" id="KW-1133">Transmembrane helix</keyword>
<feature type="domain" description="SD-repeat containing protein B" evidence="6">
    <location>
        <begin position="930"/>
        <end position="1009"/>
    </location>
</feature>
<feature type="domain" description="SD-repeat containing protein B" evidence="6">
    <location>
        <begin position="3200"/>
        <end position="3309"/>
    </location>
</feature>
<feature type="domain" description="SD-repeat containing protein B" evidence="6">
    <location>
        <begin position="814"/>
        <end position="901"/>
    </location>
</feature>
<feature type="domain" description="SD-repeat containing protein B" evidence="6">
    <location>
        <begin position="3652"/>
        <end position="3740"/>
    </location>
</feature>
<dbReference type="RefSeq" id="WP_308894189.1">
    <property type="nucleotide sequence ID" value="NZ_CP133218.1"/>
</dbReference>
<evidence type="ECO:0000313" key="10">
    <source>
        <dbReference type="Proteomes" id="UP001236657"/>
    </source>
</evidence>
<evidence type="ECO:0000259" key="7">
    <source>
        <dbReference type="Pfam" id="PF18203"/>
    </source>
</evidence>
<organism evidence="9 10">
    <name type="scientific">Thiothrix lacustris</name>
    <dbReference type="NCBI Taxonomy" id="525917"/>
    <lineage>
        <taxon>Bacteria</taxon>
        <taxon>Pseudomonadati</taxon>
        <taxon>Pseudomonadota</taxon>
        <taxon>Gammaproteobacteria</taxon>
        <taxon>Thiotrichales</taxon>
        <taxon>Thiotrichaceae</taxon>
        <taxon>Thiothrix</taxon>
    </lineage>
</organism>
<feature type="domain" description="SD-repeat containing protein B" evidence="6">
    <location>
        <begin position="2168"/>
        <end position="2281"/>
    </location>
</feature>
<feature type="domain" description="SD-repeat containing protein B" evidence="6">
    <location>
        <begin position="2725"/>
        <end position="2837"/>
    </location>
</feature>
<comment type="subcellular location">
    <subcellularLocation>
        <location evidence="1">Secreted</location>
    </subcellularLocation>
</comment>
<feature type="domain" description="SD-repeat containing protein B" evidence="6">
    <location>
        <begin position="1491"/>
        <end position="1608"/>
    </location>
</feature>